<keyword evidence="4 6" id="KW-1133">Transmembrane helix</keyword>
<dbReference type="RefSeq" id="WP_136406998.1">
    <property type="nucleotide sequence ID" value="NZ_JARXRQ010000005.1"/>
</dbReference>
<keyword evidence="6" id="KW-0813">Transport</keyword>
<dbReference type="InterPro" id="IPR006685">
    <property type="entry name" value="MscS_channel_2nd"/>
</dbReference>
<proteinExistence type="inferred from homology"/>
<dbReference type="Pfam" id="PF00924">
    <property type="entry name" value="MS_channel_2nd"/>
    <property type="match status" value="1"/>
</dbReference>
<keyword evidence="6" id="KW-0997">Cell inner membrane</keyword>
<evidence type="ECO:0000256" key="1">
    <source>
        <dbReference type="ARBA" id="ARBA00004141"/>
    </source>
</evidence>
<comment type="caution">
    <text evidence="8">The sequence shown here is derived from an EMBL/GenBank/DDBJ whole genome shotgun (WGS) entry which is preliminary data.</text>
</comment>
<evidence type="ECO:0000313" key="9">
    <source>
        <dbReference type="Proteomes" id="UP000306236"/>
    </source>
</evidence>
<sequence>MNIDLLPDWLIDILPTLTHLMKIALIITVAYLIKRLIWRIVERLGATHSLPPRMLVPLRTMSGWLIVVIAMLMVMQQIGVSAAVIWSAFTGFAAVAAVAFFAAWSVLSNLFCSFLIYTSAPFRVGDRLEILDASDKPGVKGRVAEIGLLYTVLQDLTSEETQGAWLQIPNSAFFQKTIRRWPPEEDGKSRFQWSGVAGF</sequence>
<reference evidence="8 9" key="1">
    <citation type="submission" date="2019-04" db="EMBL/GenBank/DDBJ databases">
        <title>Lampropedia sp YIM MLB12 draf genome.</title>
        <authorList>
            <person name="Wang Y.-X."/>
        </authorList>
    </citation>
    <scope>NUCLEOTIDE SEQUENCE [LARGE SCALE GENOMIC DNA]</scope>
    <source>
        <strain evidence="8 9">YIM MLB12</strain>
    </source>
</reference>
<keyword evidence="9" id="KW-1185">Reference proteome</keyword>
<dbReference type="InterPro" id="IPR010920">
    <property type="entry name" value="LSM_dom_sf"/>
</dbReference>
<evidence type="ECO:0000313" key="8">
    <source>
        <dbReference type="EMBL" id="THJ32239.1"/>
    </source>
</evidence>
<dbReference type="InterPro" id="IPR045275">
    <property type="entry name" value="MscS_archaea/bacteria_type"/>
</dbReference>
<dbReference type="Proteomes" id="UP000306236">
    <property type="component" value="Unassembled WGS sequence"/>
</dbReference>
<keyword evidence="6" id="KW-0407">Ion channel</keyword>
<keyword evidence="3 6" id="KW-0812">Transmembrane</keyword>
<comment type="function">
    <text evidence="6">Mechanosensitive channel that participates in the regulation of osmotic pressure changes within the cell, opening in response to stretch forces in the membrane lipid bilayer, without the need for other proteins. Contributes to normal resistance to hypoosmotic shock. Forms an ion channel of 1.0 nanosiemens conductance with a slight preference for anions.</text>
</comment>
<dbReference type="EMBL" id="SSWX01000016">
    <property type="protein sequence ID" value="THJ32239.1"/>
    <property type="molecule type" value="Genomic_DNA"/>
</dbReference>
<evidence type="ECO:0000256" key="6">
    <source>
        <dbReference type="RuleBase" id="RU369025"/>
    </source>
</evidence>
<dbReference type="AlphaFoldDB" id="A0A4S5BJ97"/>
<feature type="domain" description="Mechanosensitive ion channel MscS" evidence="7">
    <location>
        <begin position="106"/>
        <end position="178"/>
    </location>
</feature>
<evidence type="ECO:0000256" key="4">
    <source>
        <dbReference type="ARBA" id="ARBA00022989"/>
    </source>
</evidence>
<dbReference type="SUPFAM" id="SSF50182">
    <property type="entry name" value="Sm-like ribonucleoproteins"/>
    <property type="match status" value="1"/>
</dbReference>
<organism evidence="8 9">
    <name type="scientific">Lampropedia aestuarii</name>
    <dbReference type="NCBI Taxonomy" id="2562762"/>
    <lineage>
        <taxon>Bacteria</taxon>
        <taxon>Pseudomonadati</taxon>
        <taxon>Pseudomonadota</taxon>
        <taxon>Betaproteobacteria</taxon>
        <taxon>Burkholderiales</taxon>
        <taxon>Comamonadaceae</taxon>
        <taxon>Lampropedia</taxon>
    </lineage>
</organism>
<protein>
    <recommendedName>
        <fullName evidence="6">Small-conductance mechanosensitive channel</fullName>
    </recommendedName>
</protein>
<feature type="transmembrane region" description="Helical" evidence="6">
    <location>
        <begin position="63"/>
        <end position="86"/>
    </location>
</feature>
<dbReference type="GO" id="GO:0008381">
    <property type="term" value="F:mechanosensitive monoatomic ion channel activity"/>
    <property type="evidence" value="ECO:0007669"/>
    <property type="project" value="InterPro"/>
</dbReference>
<name>A0A4S5BJ97_9BURK</name>
<evidence type="ECO:0000259" key="7">
    <source>
        <dbReference type="Pfam" id="PF00924"/>
    </source>
</evidence>
<dbReference type="PANTHER" id="PTHR30221">
    <property type="entry name" value="SMALL-CONDUCTANCE MECHANOSENSITIVE CHANNEL"/>
    <property type="match status" value="1"/>
</dbReference>
<dbReference type="InterPro" id="IPR011014">
    <property type="entry name" value="MscS_channel_TM-2"/>
</dbReference>
<feature type="transmembrane region" description="Helical" evidence="6">
    <location>
        <begin position="13"/>
        <end position="33"/>
    </location>
</feature>
<dbReference type="PANTHER" id="PTHR30221:SF8">
    <property type="entry name" value="SMALL-CONDUCTANCE MECHANOSENSITIVE CHANNEL"/>
    <property type="match status" value="1"/>
</dbReference>
<dbReference type="Gene3D" id="1.10.287.1260">
    <property type="match status" value="1"/>
</dbReference>
<comment type="caution">
    <text evidence="6">Lacks conserved residue(s) required for the propagation of feature annotation.</text>
</comment>
<comment type="subunit">
    <text evidence="6">Homoheptamer.</text>
</comment>
<keyword evidence="6" id="KW-1003">Cell membrane</keyword>
<dbReference type="SUPFAM" id="SSF82861">
    <property type="entry name" value="Mechanosensitive channel protein MscS (YggB), transmembrane region"/>
    <property type="match status" value="1"/>
</dbReference>
<dbReference type="OrthoDB" id="8685113at2"/>
<dbReference type="Gene3D" id="2.30.30.60">
    <property type="match status" value="1"/>
</dbReference>
<evidence type="ECO:0000256" key="3">
    <source>
        <dbReference type="ARBA" id="ARBA00022692"/>
    </source>
</evidence>
<keyword evidence="5 6" id="KW-0472">Membrane</keyword>
<gene>
    <name evidence="8" type="ORF">E8K88_12455</name>
</gene>
<evidence type="ECO:0000256" key="5">
    <source>
        <dbReference type="ARBA" id="ARBA00023136"/>
    </source>
</evidence>
<keyword evidence="6" id="KW-0406">Ion transport</keyword>
<comment type="similarity">
    <text evidence="2 6">Belongs to the MscS (TC 1.A.23) family.</text>
</comment>
<feature type="transmembrane region" description="Helical" evidence="6">
    <location>
        <begin position="92"/>
        <end position="117"/>
    </location>
</feature>
<evidence type="ECO:0000256" key="2">
    <source>
        <dbReference type="ARBA" id="ARBA00008017"/>
    </source>
</evidence>
<dbReference type="InterPro" id="IPR023408">
    <property type="entry name" value="MscS_beta-dom_sf"/>
</dbReference>
<accession>A0A4S5BJ97</accession>
<comment type="subcellular location">
    <subcellularLocation>
        <location evidence="6">Cell inner membrane</location>
        <topology evidence="6">Multi-pass membrane protein</topology>
    </subcellularLocation>
    <subcellularLocation>
        <location evidence="1">Membrane</location>
        <topology evidence="1">Multi-pass membrane protein</topology>
    </subcellularLocation>
</comment>
<dbReference type="GO" id="GO:0005886">
    <property type="term" value="C:plasma membrane"/>
    <property type="evidence" value="ECO:0007669"/>
    <property type="project" value="UniProtKB-SubCell"/>
</dbReference>